<dbReference type="Proteomes" id="UP000542353">
    <property type="component" value="Unassembled WGS sequence"/>
</dbReference>
<evidence type="ECO:0000313" key="2">
    <source>
        <dbReference type="Proteomes" id="UP000542353"/>
    </source>
</evidence>
<evidence type="ECO:0000313" key="1">
    <source>
        <dbReference type="EMBL" id="MBB5048203.1"/>
    </source>
</evidence>
<comment type="caution">
    <text evidence="1">The sequence shown here is derived from an EMBL/GenBank/DDBJ whole genome shotgun (WGS) entry which is preliminary data.</text>
</comment>
<sequence length="130" mass="14169">MREFHFRAPTLFDASVKSSVEDELILHDSRGTAEHLAKFKKLALWLKSEMVNAGLAADGPGFDEGGSWMIQVPSNDGAFVLCTVSASGGDDPRFVLLVDEFGGAPEDVGHVIEKILRNAREIGELRNIDN</sequence>
<dbReference type="RefSeq" id="WP_184258713.1">
    <property type="nucleotide sequence ID" value="NZ_JACHIH010000018.1"/>
</dbReference>
<reference evidence="1 2" key="1">
    <citation type="submission" date="2020-08" db="EMBL/GenBank/DDBJ databases">
        <title>Genomic Encyclopedia of Type Strains, Phase IV (KMG-IV): sequencing the most valuable type-strain genomes for metagenomic binning, comparative biology and taxonomic classification.</title>
        <authorList>
            <person name="Goeker M."/>
        </authorList>
    </citation>
    <scope>NUCLEOTIDE SEQUENCE [LARGE SCALE GENOMIC DNA]</scope>
    <source>
        <strain evidence="1 2">DSM 12706</strain>
    </source>
</reference>
<proteinExistence type="predicted"/>
<dbReference type="EMBL" id="JACHIH010000018">
    <property type="protein sequence ID" value="MBB5048203.1"/>
    <property type="molecule type" value="Genomic_DNA"/>
</dbReference>
<protein>
    <submittedName>
        <fullName evidence="1">Uncharacterized protein</fullName>
    </submittedName>
</protein>
<keyword evidence="2" id="KW-1185">Reference proteome</keyword>
<organism evidence="1 2">
    <name type="scientific">Rhodopseudomonas rhenobacensis</name>
    <dbReference type="NCBI Taxonomy" id="87461"/>
    <lineage>
        <taxon>Bacteria</taxon>
        <taxon>Pseudomonadati</taxon>
        <taxon>Pseudomonadota</taxon>
        <taxon>Alphaproteobacteria</taxon>
        <taxon>Hyphomicrobiales</taxon>
        <taxon>Nitrobacteraceae</taxon>
        <taxon>Rhodopseudomonas</taxon>
    </lineage>
</organism>
<accession>A0A7W7Z555</accession>
<dbReference type="AlphaFoldDB" id="A0A7W7Z555"/>
<gene>
    <name evidence="1" type="ORF">HNR60_002965</name>
</gene>
<name>A0A7W7Z555_9BRAD</name>